<dbReference type="SUPFAM" id="SSF51206">
    <property type="entry name" value="cAMP-binding domain-like"/>
    <property type="match status" value="1"/>
</dbReference>
<dbReference type="Pfam" id="PF01590">
    <property type="entry name" value="GAF"/>
    <property type="match status" value="1"/>
</dbReference>
<dbReference type="SMART" id="SM00065">
    <property type="entry name" value="GAF"/>
    <property type="match status" value="1"/>
</dbReference>
<feature type="domain" description="Cyclic nucleotide-binding" evidence="1">
    <location>
        <begin position="11"/>
        <end position="114"/>
    </location>
</feature>
<dbReference type="GO" id="GO:0005952">
    <property type="term" value="C:cAMP-dependent protein kinase complex"/>
    <property type="evidence" value="ECO:0007669"/>
    <property type="project" value="InterPro"/>
</dbReference>
<dbReference type="SUPFAM" id="SSF55781">
    <property type="entry name" value="GAF domain-like"/>
    <property type="match status" value="1"/>
</dbReference>
<dbReference type="Proteomes" id="UP000178315">
    <property type="component" value="Unassembled WGS sequence"/>
</dbReference>
<dbReference type="CDD" id="cd00038">
    <property type="entry name" value="CAP_ED"/>
    <property type="match status" value="1"/>
</dbReference>
<dbReference type="GO" id="GO:0004862">
    <property type="term" value="F:cAMP-dependent protein kinase inhibitor activity"/>
    <property type="evidence" value="ECO:0007669"/>
    <property type="project" value="TreeGrafter"/>
</dbReference>
<dbReference type="InterPro" id="IPR014710">
    <property type="entry name" value="RmlC-like_jellyroll"/>
</dbReference>
<dbReference type="PANTHER" id="PTHR11635">
    <property type="entry name" value="CAMP-DEPENDENT PROTEIN KINASE REGULATORY CHAIN"/>
    <property type="match status" value="1"/>
</dbReference>
<dbReference type="InterPro" id="IPR000595">
    <property type="entry name" value="cNMP-bd_dom"/>
</dbReference>
<protein>
    <recommendedName>
        <fullName evidence="1">Cyclic nucleotide-binding domain-containing protein</fullName>
    </recommendedName>
</protein>
<dbReference type="AlphaFoldDB" id="A0A1G2A8K0"/>
<dbReference type="InterPro" id="IPR018490">
    <property type="entry name" value="cNMP-bd_dom_sf"/>
</dbReference>
<dbReference type="GO" id="GO:0005829">
    <property type="term" value="C:cytosol"/>
    <property type="evidence" value="ECO:0007669"/>
    <property type="project" value="TreeGrafter"/>
</dbReference>
<dbReference type="PROSITE" id="PS50042">
    <property type="entry name" value="CNMP_BINDING_3"/>
    <property type="match status" value="1"/>
</dbReference>
<dbReference type="InterPro" id="IPR029016">
    <property type="entry name" value="GAF-like_dom_sf"/>
</dbReference>
<organism evidence="2 3">
    <name type="scientific">Candidatus Jacksonbacteria bacterium RIFCSPLOWO2_02_FULL_44_20</name>
    <dbReference type="NCBI Taxonomy" id="1798460"/>
    <lineage>
        <taxon>Bacteria</taxon>
        <taxon>Candidatus Jacksoniibacteriota</taxon>
    </lineage>
</organism>
<dbReference type="GO" id="GO:0030552">
    <property type="term" value="F:cAMP binding"/>
    <property type="evidence" value="ECO:0007669"/>
    <property type="project" value="TreeGrafter"/>
</dbReference>
<dbReference type="InterPro" id="IPR003018">
    <property type="entry name" value="GAF"/>
</dbReference>
<dbReference type="Gene3D" id="2.60.120.10">
    <property type="entry name" value="Jelly Rolls"/>
    <property type="match status" value="1"/>
</dbReference>
<dbReference type="GO" id="GO:0034236">
    <property type="term" value="F:protein kinase A catalytic subunit binding"/>
    <property type="evidence" value="ECO:0007669"/>
    <property type="project" value="TreeGrafter"/>
</dbReference>
<evidence type="ECO:0000313" key="3">
    <source>
        <dbReference type="Proteomes" id="UP000178315"/>
    </source>
</evidence>
<dbReference type="SMART" id="SM00100">
    <property type="entry name" value="cNMP"/>
    <property type="match status" value="1"/>
</dbReference>
<dbReference type="Pfam" id="PF00027">
    <property type="entry name" value="cNMP_binding"/>
    <property type="match status" value="1"/>
</dbReference>
<gene>
    <name evidence="2" type="ORF">A3H61_02845</name>
</gene>
<evidence type="ECO:0000313" key="2">
    <source>
        <dbReference type="EMBL" id="OGY73121.1"/>
    </source>
</evidence>
<comment type="caution">
    <text evidence="2">The sequence shown here is derived from an EMBL/GenBank/DDBJ whole genome shotgun (WGS) entry which is preliminary data.</text>
</comment>
<dbReference type="Gene3D" id="3.30.450.40">
    <property type="match status" value="1"/>
</dbReference>
<reference evidence="2 3" key="1">
    <citation type="journal article" date="2016" name="Nat. Commun.">
        <title>Thousands of microbial genomes shed light on interconnected biogeochemical processes in an aquifer system.</title>
        <authorList>
            <person name="Anantharaman K."/>
            <person name="Brown C.T."/>
            <person name="Hug L.A."/>
            <person name="Sharon I."/>
            <person name="Castelle C.J."/>
            <person name="Probst A.J."/>
            <person name="Thomas B.C."/>
            <person name="Singh A."/>
            <person name="Wilkins M.J."/>
            <person name="Karaoz U."/>
            <person name="Brodie E.L."/>
            <person name="Williams K.H."/>
            <person name="Hubbard S.S."/>
            <person name="Banfield J.F."/>
        </authorList>
    </citation>
    <scope>NUCLEOTIDE SEQUENCE [LARGE SCALE GENOMIC DNA]</scope>
</reference>
<dbReference type="PANTHER" id="PTHR11635:SF152">
    <property type="entry name" value="CAMP-DEPENDENT PROTEIN KINASE TYPE I REGULATORY SUBUNIT-RELATED"/>
    <property type="match status" value="1"/>
</dbReference>
<accession>A0A1G2A8K0</accession>
<evidence type="ECO:0000259" key="1">
    <source>
        <dbReference type="PROSITE" id="PS50042"/>
    </source>
</evidence>
<sequence>MTNRHLKKLSIFHGFKNMELEMFVGGSRQQVLQRGHEIFRSGQSRDTFFIILEGEVEIVKELGGMREIVTIASSGEYIAEEALFQKSSKHSHTCFVRSETASVLAIKRQIFEKFPESMRLTFILNLLPLISENFAHASTIIVTLSKIGALLGENRETVLSLGTRILSILREPTKAERGIILMIENDASHVKMRAITGFQDTAYLNNRIGLNEDFIAERIVQKGETVNIREAEYLPRTRKVRYASRSIIGVPLKVRGRQIGAIILADRKGDGGFTPNDEALISIVAHTVGIAIHNAEHFEIQEAEAELKREYVM</sequence>
<proteinExistence type="predicted"/>
<dbReference type="InterPro" id="IPR050503">
    <property type="entry name" value="cAMP-dep_PK_reg_su-like"/>
</dbReference>
<dbReference type="EMBL" id="MHJU01000017">
    <property type="protein sequence ID" value="OGY73121.1"/>
    <property type="molecule type" value="Genomic_DNA"/>
</dbReference>
<name>A0A1G2A8K0_9BACT</name>